<comment type="pathway">
    <text evidence="1">Carbohydrate metabolism; tricarboxylic acid cycle.</text>
</comment>
<sequence>MDGIKKRKHALLEEYASIAEKSNRIDPELYIKYDVKRGLRDINGKGVLAGLTEIGEVTASYVNEKGETVPGPGKLIYRGMDIKDIVNGFLSEGRFGFEEVAYLLLFGELPTINELNEFKSLLAEYRKLPPSFVEDAIMKLPSRDVMNILARSVLALYTYDDQADDISISNVIRQCLQLIAQIPLLAVYGYQVLAHYHQKKSLVIHVPKRRYSTAENILHLLRPDSKFSHLEAVILDLSLVLHAEHGGGNNSTFATHVITSTGTDTYSTIASSICSLKGPRHGGANVKVVQMFEDMKQNVRDWDNEGQIRDYLNKLLNGEAFDRSGLIYGVGHAVYSVSDPRAEILKEYARELAKEKGFEEEFRLYEKVERIAPEVIAEKRKIYKGVSINVDFYSGFVYRALNIPEELFTPLFAVARIVGWSAHRIEELVNKGKIIRPAYKSIAPQREYVPLSMRNAKMDSLAGNL</sequence>
<dbReference type="Proteomes" id="UP000092971">
    <property type="component" value="Chromosome"/>
</dbReference>
<evidence type="ECO:0000313" key="7">
    <source>
        <dbReference type="EMBL" id="ANW99575.1"/>
    </source>
</evidence>
<name>A0A1B1YFN6_THEST</name>
<dbReference type="EMBL" id="CP014672">
    <property type="protein sequence ID" value="ANW99575.1"/>
    <property type="molecule type" value="Genomic_DNA"/>
</dbReference>
<evidence type="ECO:0000256" key="6">
    <source>
        <dbReference type="PIRSR" id="PIRSR001369-1"/>
    </source>
</evidence>
<dbReference type="PIRSF" id="PIRSF001369">
    <property type="entry name" value="Citrate_synth"/>
    <property type="match status" value="1"/>
</dbReference>
<comment type="similarity">
    <text evidence="2 5">Belongs to the citrate synthase family.</text>
</comment>
<keyword evidence="3 5" id="KW-0808">Transferase</keyword>
<dbReference type="GO" id="GO:0005829">
    <property type="term" value="C:cytosol"/>
    <property type="evidence" value="ECO:0007669"/>
    <property type="project" value="TreeGrafter"/>
</dbReference>
<proteinExistence type="inferred from homology"/>
<evidence type="ECO:0000313" key="8">
    <source>
        <dbReference type="Proteomes" id="UP000092971"/>
    </source>
</evidence>
<dbReference type="CDD" id="cd06113">
    <property type="entry name" value="citrate_synt_like_1_2"/>
    <property type="match status" value="1"/>
</dbReference>
<dbReference type="PANTHER" id="PTHR11739:SF4">
    <property type="entry name" value="CITRATE SYNTHASE, PEROXISOMAL"/>
    <property type="match status" value="1"/>
</dbReference>
<protein>
    <recommendedName>
        <fullName evidence="5">Citrate synthase</fullName>
    </recommendedName>
</protein>
<dbReference type="InterPro" id="IPR024176">
    <property type="entry name" value="Citrate_synthase_bac-typ"/>
</dbReference>
<dbReference type="Gene3D" id="1.10.580.10">
    <property type="entry name" value="Citrate Synthase, domain 1"/>
    <property type="match status" value="1"/>
</dbReference>
<evidence type="ECO:0000256" key="3">
    <source>
        <dbReference type="ARBA" id="ARBA00022679"/>
    </source>
</evidence>
<evidence type="ECO:0000256" key="1">
    <source>
        <dbReference type="ARBA" id="ARBA00005163"/>
    </source>
</evidence>
<dbReference type="RefSeq" id="WP_015359991.1">
    <property type="nucleotide sequence ID" value="NZ_CP014672.1"/>
</dbReference>
<dbReference type="InterPro" id="IPR016143">
    <property type="entry name" value="Citrate_synth-like_sm_a-sub"/>
</dbReference>
<dbReference type="OrthoDB" id="9800864at2"/>
<dbReference type="Gene3D" id="1.10.230.10">
    <property type="entry name" value="Cytochrome P450-Terp, domain 2"/>
    <property type="match status" value="1"/>
</dbReference>
<dbReference type="SUPFAM" id="SSF48256">
    <property type="entry name" value="Citrate synthase"/>
    <property type="match status" value="1"/>
</dbReference>
<dbReference type="InterPro" id="IPR016142">
    <property type="entry name" value="Citrate_synth-like_lrg_a-sub"/>
</dbReference>
<feature type="active site" evidence="6">
    <location>
        <position position="391"/>
    </location>
</feature>
<dbReference type="GO" id="GO:0005975">
    <property type="term" value="P:carbohydrate metabolic process"/>
    <property type="evidence" value="ECO:0007669"/>
    <property type="project" value="TreeGrafter"/>
</dbReference>
<dbReference type="Pfam" id="PF00285">
    <property type="entry name" value="Citrate_synt"/>
    <property type="match status" value="1"/>
</dbReference>
<organism evidence="7 8">
    <name type="scientific">Thermoclostridium stercorarium subsp. thermolacticum DSM 2910</name>
    <dbReference type="NCBI Taxonomy" id="1121336"/>
    <lineage>
        <taxon>Bacteria</taxon>
        <taxon>Bacillati</taxon>
        <taxon>Bacillota</taxon>
        <taxon>Clostridia</taxon>
        <taxon>Eubacteriales</taxon>
        <taxon>Oscillospiraceae</taxon>
        <taxon>Thermoclostridium</taxon>
    </lineage>
</organism>
<feature type="active site" evidence="6">
    <location>
        <position position="332"/>
    </location>
</feature>
<dbReference type="PRINTS" id="PR00143">
    <property type="entry name" value="CITRTSNTHASE"/>
</dbReference>
<dbReference type="GO" id="GO:0006099">
    <property type="term" value="P:tricarboxylic acid cycle"/>
    <property type="evidence" value="ECO:0007669"/>
    <property type="project" value="UniProtKB-UniPathway"/>
</dbReference>
<evidence type="ECO:0000256" key="5">
    <source>
        <dbReference type="PIRNR" id="PIRNR001369"/>
    </source>
</evidence>
<dbReference type="NCBIfam" id="NF010635">
    <property type="entry name" value="PRK14032.1"/>
    <property type="match status" value="1"/>
</dbReference>
<dbReference type="UniPathway" id="UPA00223"/>
<evidence type="ECO:0000256" key="4">
    <source>
        <dbReference type="ARBA" id="ARBA00049288"/>
    </source>
</evidence>
<dbReference type="AlphaFoldDB" id="A0A1B1YFN6"/>
<reference evidence="7 8" key="1">
    <citation type="submission" date="2016-02" db="EMBL/GenBank/DDBJ databases">
        <title>Comparison of Clostridium stercorarium subspecies using comparative genomics and transcriptomics.</title>
        <authorList>
            <person name="Schellenberg J."/>
            <person name="Thallinger G."/>
            <person name="Levin D.B."/>
            <person name="Zhang X."/>
            <person name="Alvare G."/>
            <person name="Fristensky B."/>
            <person name="Sparling R."/>
        </authorList>
    </citation>
    <scope>NUCLEOTIDE SEQUENCE [LARGE SCALE GENOMIC DNA]</scope>
    <source>
        <strain evidence="7 8">DSM 2910</strain>
    </source>
</reference>
<dbReference type="GO" id="GO:0036440">
    <property type="term" value="F:citrate synthase activity"/>
    <property type="evidence" value="ECO:0007669"/>
    <property type="project" value="UniProtKB-EC"/>
</dbReference>
<accession>A0A1B1YFN6</accession>
<dbReference type="InterPro" id="IPR002020">
    <property type="entry name" value="Citrate_synthase"/>
</dbReference>
<comment type="catalytic activity">
    <reaction evidence="4">
        <text>oxaloacetate + acetyl-CoA + H2O = citrate + CoA + H(+)</text>
        <dbReference type="Rhea" id="RHEA:16845"/>
        <dbReference type="ChEBI" id="CHEBI:15377"/>
        <dbReference type="ChEBI" id="CHEBI:15378"/>
        <dbReference type="ChEBI" id="CHEBI:16452"/>
        <dbReference type="ChEBI" id="CHEBI:16947"/>
        <dbReference type="ChEBI" id="CHEBI:57287"/>
        <dbReference type="ChEBI" id="CHEBI:57288"/>
        <dbReference type="EC" id="2.3.3.16"/>
    </reaction>
</comment>
<evidence type="ECO:0000256" key="2">
    <source>
        <dbReference type="ARBA" id="ARBA00010566"/>
    </source>
</evidence>
<gene>
    <name evidence="7" type="ORF">CSTERTH_11305</name>
</gene>
<dbReference type="InterPro" id="IPR036969">
    <property type="entry name" value="Citrate_synthase_sf"/>
</dbReference>
<dbReference type="PANTHER" id="PTHR11739">
    <property type="entry name" value="CITRATE SYNTHASE"/>
    <property type="match status" value="1"/>
</dbReference>